<evidence type="ECO:0000313" key="2">
    <source>
        <dbReference type="EMBL" id="MCG2613927.1"/>
    </source>
</evidence>
<dbReference type="Gene3D" id="3.60.21.10">
    <property type="match status" value="1"/>
</dbReference>
<evidence type="ECO:0000259" key="1">
    <source>
        <dbReference type="Pfam" id="PF00149"/>
    </source>
</evidence>
<name>A0ABS9KNM0_9BACT</name>
<dbReference type="SUPFAM" id="SSF56300">
    <property type="entry name" value="Metallo-dependent phosphatases"/>
    <property type="match status" value="1"/>
</dbReference>
<protein>
    <submittedName>
        <fullName evidence="2">Metallophosphoesterase</fullName>
    </submittedName>
</protein>
<dbReference type="Proteomes" id="UP001165367">
    <property type="component" value="Unassembled WGS sequence"/>
</dbReference>
<proteinExistence type="predicted"/>
<dbReference type="EMBL" id="JAKLTR010000003">
    <property type="protein sequence ID" value="MCG2613927.1"/>
    <property type="molecule type" value="Genomic_DNA"/>
</dbReference>
<feature type="domain" description="Calcineurin-like phosphoesterase" evidence="1">
    <location>
        <begin position="59"/>
        <end position="257"/>
    </location>
</feature>
<dbReference type="Pfam" id="PF00149">
    <property type="entry name" value="Metallophos"/>
    <property type="match status" value="1"/>
</dbReference>
<sequence length="365" mass="42350">MRRILQYLLRKPVLWATKKFSSRPQRDRIFKSLDKIYADILENPGKKGIEIKFEEARNRFIIFSDQHKGARDGADDFMMAEPNYLAALEHYNNAGFYFISLGDSEELWENSLTKVKKHNVATFELEKQFAERNAFAKVVGNHDLYWGNDPFAWWQLKNLYGKEVKVYEGLVLSAIVNERPLSVFCTHGHQGDAQSDGNWFSKFFVARIWAPLQAYLRINSNTVAYNNETKTLHNEIMYEWSSLQKETILITGHTHQPVFESLTHIERLYKQFQAAEIAGDREKVASLYAEIKKREREFTAVSVDYQVMLPSYFNSGCCCFMDGDITGIEIEDGFIRLIKWTKKNGVPERVVLEESVLTELGVRLV</sequence>
<dbReference type="InterPro" id="IPR004843">
    <property type="entry name" value="Calcineurin-like_PHP"/>
</dbReference>
<dbReference type="InterPro" id="IPR029052">
    <property type="entry name" value="Metallo-depent_PP-like"/>
</dbReference>
<organism evidence="2 3">
    <name type="scientific">Terrimonas ginsenosidimutans</name>
    <dbReference type="NCBI Taxonomy" id="2908004"/>
    <lineage>
        <taxon>Bacteria</taxon>
        <taxon>Pseudomonadati</taxon>
        <taxon>Bacteroidota</taxon>
        <taxon>Chitinophagia</taxon>
        <taxon>Chitinophagales</taxon>
        <taxon>Chitinophagaceae</taxon>
        <taxon>Terrimonas</taxon>
    </lineage>
</organism>
<evidence type="ECO:0000313" key="3">
    <source>
        <dbReference type="Proteomes" id="UP001165367"/>
    </source>
</evidence>
<reference evidence="2" key="1">
    <citation type="submission" date="2022-01" db="EMBL/GenBank/DDBJ databases">
        <authorList>
            <person name="Jo J.-H."/>
            <person name="Im W.-T."/>
        </authorList>
    </citation>
    <scope>NUCLEOTIDE SEQUENCE</scope>
    <source>
        <strain evidence="2">NA20</strain>
    </source>
</reference>
<gene>
    <name evidence="2" type="ORF">LZZ85_06525</name>
</gene>
<comment type="caution">
    <text evidence="2">The sequence shown here is derived from an EMBL/GenBank/DDBJ whole genome shotgun (WGS) entry which is preliminary data.</text>
</comment>
<dbReference type="RefSeq" id="WP_237869862.1">
    <property type="nucleotide sequence ID" value="NZ_JAKLTR010000003.1"/>
</dbReference>
<keyword evidence="3" id="KW-1185">Reference proteome</keyword>
<accession>A0ABS9KNM0</accession>